<comment type="caution">
    <text evidence="9">The sequence shown here is derived from an EMBL/GenBank/DDBJ whole genome shotgun (WGS) entry which is preliminary data.</text>
</comment>
<evidence type="ECO:0000256" key="3">
    <source>
        <dbReference type="ARBA" id="ARBA00022448"/>
    </source>
</evidence>
<proteinExistence type="inferred from homology"/>
<keyword evidence="8" id="KW-0732">Signal</keyword>
<reference evidence="9" key="2">
    <citation type="submission" date="2021-04" db="EMBL/GenBank/DDBJ databases">
        <authorList>
            <person name="Gilroy R."/>
        </authorList>
    </citation>
    <scope>NUCLEOTIDE SEQUENCE</scope>
    <source>
        <strain evidence="9">ChiGjej6B6-14162</strain>
    </source>
</reference>
<keyword evidence="3" id="KW-0813">Transport</keyword>
<protein>
    <submittedName>
        <fullName evidence="9">TolC family protein</fullName>
    </submittedName>
</protein>
<keyword evidence="4" id="KW-1134">Transmembrane beta strand</keyword>
<dbReference type="AlphaFoldDB" id="A0A9D1XAP0"/>
<keyword evidence="7" id="KW-0998">Cell outer membrane</keyword>
<evidence type="ECO:0000256" key="2">
    <source>
        <dbReference type="ARBA" id="ARBA00007613"/>
    </source>
</evidence>
<name>A0A9D1XAP0_9BACT</name>
<evidence type="ECO:0000256" key="8">
    <source>
        <dbReference type="SAM" id="SignalP"/>
    </source>
</evidence>
<dbReference type="SUPFAM" id="SSF56954">
    <property type="entry name" value="Outer membrane efflux proteins (OEP)"/>
    <property type="match status" value="1"/>
</dbReference>
<reference evidence="9" key="1">
    <citation type="journal article" date="2021" name="PeerJ">
        <title>Extensive microbial diversity within the chicken gut microbiome revealed by metagenomics and culture.</title>
        <authorList>
            <person name="Gilroy R."/>
            <person name="Ravi A."/>
            <person name="Getino M."/>
            <person name="Pursley I."/>
            <person name="Horton D.L."/>
            <person name="Alikhan N.F."/>
            <person name="Baker D."/>
            <person name="Gharbi K."/>
            <person name="Hall N."/>
            <person name="Watson M."/>
            <person name="Adriaenssens E.M."/>
            <person name="Foster-Nyarko E."/>
            <person name="Jarju S."/>
            <person name="Secka A."/>
            <person name="Antonio M."/>
            <person name="Oren A."/>
            <person name="Chaudhuri R.R."/>
            <person name="La Ragione R."/>
            <person name="Hildebrand F."/>
            <person name="Pallen M.J."/>
        </authorList>
    </citation>
    <scope>NUCLEOTIDE SEQUENCE</scope>
    <source>
        <strain evidence="9">ChiGjej6B6-14162</strain>
    </source>
</reference>
<keyword evidence="5" id="KW-0812">Transmembrane</keyword>
<feature type="signal peptide" evidence="8">
    <location>
        <begin position="1"/>
        <end position="24"/>
    </location>
</feature>
<comment type="similarity">
    <text evidence="2">Belongs to the outer membrane factor (OMF) (TC 1.B.17) family.</text>
</comment>
<dbReference type="Pfam" id="PF02321">
    <property type="entry name" value="OEP"/>
    <property type="match status" value="2"/>
</dbReference>
<dbReference type="EMBL" id="DXEL01000075">
    <property type="protein sequence ID" value="HIX75547.1"/>
    <property type="molecule type" value="Genomic_DNA"/>
</dbReference>
<dbReference type="Proteomes" id="UP000886740">
    <property type="component" value="Unassembled WGS sequence"/>
</dbReference>
<dbReference type="PANTHER" id="PTHR30026:SF20">
    <property type="entry name" value="OUTER MEMBRANE PROTEIN TOLC"/>
    <property type="match status" value="1"/>
</dbReference>
<dbReference type="GO" id="GO:1990281">
    <property type="term" value="C:efflux pump complex"/>
    <property type="evidence" value="ECO:0007669"/>
    <property type="project" value="TreeGrafter"/>
</dbReference>
<organism evidence="9 10">
    <name type="scientific">Candidatus Parabacteroides intestinipullorum</name>
    <dbReference type="NCBI Taxonomy" id="2838723"/>
    <lineage>
        <taxon>Bacteria</taxon>
        <taxon>Pseudomonadati</taxon>
        <taxon>Bacteroidota</taxon>
        <taxon>Bacteroidia</taxon>
        <taxon>Bacteroidales</taxon>
        <taxon>Tannerellaceae</taxon>
        <taxon>Parabacteroides</taxon>
    </lineage>
</organism>
<dbReference type="InterPro" id="IPR051906">
    <property type="entry name" value="TolC-like"/>
</dbReference>
<evidence type="ECO:0000256" key="6">
    <source>
        <dbReference type="ARBA" id="ARBA00023136"/>
    </source>
</evidence>
<evidence type="ECO:0000256" key="1">
    <source>
        <dbReference type="ARBA" id="ARBA00004442"/>
    </source>
</evidence>
<dbReference type="PANTHER" id="PTHR30026">
    <property type="entry name" value="OUTER MEMBRANE PROTEIN TOLC"/>
    <property type="match status" value="1"/>
</dbReference>
<evidence type="ECO:0000256" key="5">
    <source>
        <dbReference type="ARBA" id="ARBA00022692"/>
    </source>
</evidence>
<keyword evidence="6" id="KW-0472">Membrane</keyword>
<dbReference type="GO" id="GO:0015562">
    <property type="term" value="F:efflux transmembrane transporter activity"/>
    <property type="evidence" value="ECO:0007669"/>
    <property type="project" value="InterPro"/>
</dbReference>
<sequence>MRKRVICPLAWMAFLLAGASPLPAQDDPDLWSLERCIRYAQENNIDLKQKEQEKESRDIELSTSKWSWLPAVNAGATQSFQFGRSTTKSGVIVDQSAQNTTFNINLDMPLFDGLKTPNDIAARRLSLKAAMESLNKAKEDLAINVASYYLQVLYNKELLKVAELQVALDNEQVSKTEAMVDNGKVPLSQLYDMKAQLANDEATLVESRNNVSLALLDLAQCLELERSNKDFDIETPEQVDVVAENMGSLLPPDHIYENALTFKPQIKEQEYLLASAKKNLNVARSEYYPKLNLGASYSNGYYHSSMGGEFVDTRSFSEQLKQNGQNIIGFSLSIPLFNRLQVRNSVRQAKVNIRNQELMLENTRKALYKEIQQAYFNATAAQEKYTASGKSVVASKEAFEYAQASYEAGKSTVFEFNEAKTKYAQSLAEQAQAKYDYIFRAKILDFYNGVEIKL</sequence>
<dbReference type="Gene3D" id="1.20.1600.10">
    <property type="entry name" value="Outer membrane efflux proteins (OEP)"/>
    <property type="match status" value="1"/>
</dbReference>
<dbReference type="InterPro" id="IPR003423">
    <property type="entry name" value="OMP_efflux"/>
</dbReference>
<evidence type="ECO:0000256" key="7">
    <source>
        <dbReference type="ARBA" id="ARBA00023237"/>
    </source>
</evidence>
<dbReference type="GO" id="GO:0009279">
    <property type="term" value="C:cell outer membrane"/>
    <property type="evidence" value="ECO:0007669"/>
    <property type="project" value="UniProtKB-SubCell"/>
</dbReference>
<evidence type="ECO:0000313" key="9">
    <source>
        <dbReference type="EMBL" id="HIX75547.1"/>
    </source>
</evidence>
<comment type="subcellular location">
    <subcellularLocation>
        <location evidence="1">Cell outer membrane</location>
    </subcellularLocation>
</comment>
<dbReference type="GO" id="GO:0015288">
    <property type="term" value="F:porin activity"/>
    <property type="evidence" value="ECO:0007669"/>
    <property type="project" value="TreeGrafter"/>
</dbReference>
<feature type="chain" id="PRO_5038723377" evidence="8">
    <location>
        <begin position="25"/>
        <end position="454"/>
    </location>
</feature>
<gene>
    <name evidence="9" type="ORF">H9977_11020</name>
</gene>
<evidence type="ECO:0000313" key="10">
    <source>
        <dbReference type="Proteomes" id="UP000886740"/>
    </source>
</evidence>
<evidence type="ECO:0000256" key="4">
    <source>
        <dbReference type="ARBA" id="ARBA00022452"/>
    </source>
</evidence>
<accession>A0A9D1XAP0</accession>